<comment type="caution">
    <text evidence="1">The sequence shown here is derived from an EMBL/GenBank/DDBJ whole genome shotgun (WGS) entry which is preliminary data.</text>
</comment>
<keyword evidence="2" id="KW-1185">Reference proteome</keyword>
<proteinExistence type="predicted"/>
<reference evidence="1 2" key="1">
    <citation type="journal article" date="2021" name="J. Hered.">
        <title>A chromosome-level genome assembly of the parasitoid wasp, Cotesia glomerata (Hymenoptera: Braconidae).</title>
        <authorList>
            <person name="Pinto B.J."/>
            <person name="Weis J.J."/>
            <person name="Gamble T."/>
            <person name="Ode P.J."/>
            <person name="Paul R."/>
            <person name="Zaspel J.M."/>
        </authorList>
    </citation>
    <scope>NUCLEOTIDE SEQUENCE [LARGE SCALE GENOMIC DNA]</scope>
    <source>
        <strain evidence="1">CgM1</strain>
    </source>
</reference>
<gene>
    <name evidence="1" type="ORF">KQX54_015207</name>
</gene>
<dbReference type="EMBL" id="JAHXZJ010000747">
    <property type="protein sequence ID" value="KAH0558251.1"/>
    <property type="molecule type" value="Genomic_DNA"/>
</dbReference>
<organism evidence="1 2">
    <name type="scientific">Cotesia glomerata</name>
    <name type="common">Lepidopteran parasitic wasp</name>
    <name type="synonym">Apanteles glomeratus</name>
    <dbReference type="NCBI Taxonomy" id="32391"/>
    <lineage>
        <taxon>Eukaryota</taxon>
        <taxon>Metazoa</taxon>
        <taxon>Ecdysozoa</taxon>
        <taxon>Arthropoda</taxon>
        <taxon>Hexapoda</taxon>
        <taxon>Insecta</taxon>
        <taxon>Pterygota</taxon>
        <taxon>Neoptera</taxon>
        <taxon>Endopterygota</taxon>
        <taxon>Hymenoptera</taxon>
        <taxon>Apocrita</taxon>
        <taxon>Ichneumonoidea</taxon>
        <taxon>Braconidae</taxon>
        <taxon>Microgastrinae</taxon>
        <taxon>Cotesia</taxon>
    </lineage>
</organism>
<dbReference type="AlphaFoldDB" id="A0AAV7IT52"/>
<sequence>MINLKPLEVVAACRVPILRTNTVQGGADPPSLDGNRQWIDRHKVVRELSCNLPRCKGTPERTTCGKTNEKKGRYSYHGHRTPICAGKIQLFVLTISSKRLFVLARIRKQKKLNKITALRSVTLLVEENLGE</sequence>
<dbReference type="Proteomes" id="UP000826195">
    <property type="component" value="Unassembled WGS sequence"/>
</dbReference>
<evidence type="ECO:0000313" key="2">
    <source>
        <dbReference type="Proteomes" id="UP000826195"/>
    </source>
</evidence>
<accession>A0AAV7IT52</accession>
<protein>
    <submittedName>
        <fullName evidence="1">Uncharacterized protein</fullName>
    </submittedName>
</protein>
<evidence type="ECO:0000313" key="1">
    <source>
        <dbReference type="EMBL" id="KAH0558251.1"/>
    </source>
</evidence>
<name>A0AAV7IT52_COTGL</name>